<dbReference type="Proteomes" id="UP000509626">
    <property type="component" value="Chromosome"/>
</dbReference>
<feature type="transmembrane region" description="Helical" evidence="6">
    <location>
        <begin position="320"/>
        <end position="341"/>
    </location>
</feature>
<keyword evidence="5 6" id="KW-0472">Membrane</keyword>
<accession>A0A7D5LB62</accession>
<protein>
    <submittedName>
        <fullName evidence="7">DoxX family protein</fullName>
    </submittedName>
</protein>
<keyword evidence="3 6" id="KW-0812">Transmembrane</keyword>
<keyword evidence="4 6" id="KW-1133">Transmembrane helix</keyword>
<evidence type="ECO:0000313" key="8">
    <source>
        <dbReference type="Proteomes" id="UP000509626"/>
    </source>
</evidence>
<dbReference type="Pfam" id="PF07681">
    <property type="entry name" value="DoxX"/>
    <property type="match status" value="1"/>
</dbReference>
<evidence type="ECO:0000256" key="4">
    <source>
        <dbReference type="ARBA" id="ARBA00022989"/>
    </source>
</evidence>
<evidence type="ECO:0000313" key="7">
    <source>
        <dbReference type="EMBL" id="QLG62686.1"/>
    </source>
</evidence>
<dbReference type="PANTHER" id="PTHR33452">
    <property type="entry name" value="OXIDOREDUCTASE CATD-RELATED"/>
    <property type="match status" value="1"/>
</dbReference>
<dbReference type="EMBL" id="CP058579">
    <property type="protein sequence ID" value="QLG62686.1"/>
    <property type="molecule type" value="Genomic_DNA"/>
</dbReference>
<evidence type="ECO:0000256" key="6">
    <source>
        <dbReference type="SAM" id="Phobius"/>
    </source>
</evidence>
<evidence type="ECO:0000256" key="2">
    <source>
        <dbReference type="ARBA" id="ARBA00022475"/>
    </source>
</evidence>
<dbReference type="RefSeq" id="WP_179269271.1">
    <property type="nucleotide sequence ID" value="NZ_CP058579.1"/>
</dbReference>
<evidence type="ECO:0000256" key="5">
    <source>
        <dbReference type="ARBA" id="ARBA00023136"/>
    </source>
</evidence>
<dbReference type="PANTHER" id="PTHR33452:SF1">
    <property type="entry name" value="INNER MEMBRANE PROTEIN YPHA-RELATED"/>
    <property type="match status" value="1"/>
</dbReference>
<evidence type="ECO:0000256" key="3">
    <source>
        <dbReference type="ARBA" id="ARBA00022692"/>
    </source>
</evidence>
<sequence length="359" mass="37628">MARRLTALTVLAGTCLLLPGTAAAHVRYVTDATERGDPVAFLIAALGDPVVAGALVGGAAGIAVTMVGYLRFRPFSTDVRTFRGALSEYEEYLPWLFRLAIGLPMVGAGYAGYLFTPLVTDAGTVVPVRPFGVAVGFLLLFGLATRAVAATALVTYLALLPAHPELLFALEYPAGLIAVFVTGSGRPSADHVISRLAADDDTVYSRLDPVYRRVAIPFDRWTAPYRPFVPTVVRVGMGAAFVYLGLAEKLLTPEVALAVVDKYGLTAVPVVPPELWVLGAAFTELFLGVVLLVGLFTRAASAAAFVVFTTTLFALPDDPVLAHVSLFGLVSALLVTGAGPFSVDTAVFSASDEPGVPAD</sequence>
<feature type="transmembrane region" description="Helical" evidence="6">
    <location>
        <begin position="92"/>
        <end position="113"/>
    </location>
</feature>
<proteinExistence type="predicted"/>
<evidence type="ECO:0000256" key="1">
    <source>
        <dbReference type="ARBA" id="ARBA00004651"/>
    </source>
</evidence>
<feature type="transmembrane region" description="Helical" evidence="6">
    <location>
        <begin position="39"/>
        <end position="72"/>
    </location>
</feature>
<dbReference type="AlphaFoldDB" id="A0A7D5LB62"/>
<name>A0A7D5LB62_9EURY</name>
<dbReference type="OrthoDB" id="177395at2157"/>
<comment type="subcellular location">
    <subcellularLocation>
        <location evidence="1">Cell membrane</location>
        <topology evidence="1">Multi-pass membrane protein</topology>
    </subcellularLocation>
</comment>
<dbReference type="InterPro" id="IPR032808">
    <property type="entry name" value="DoxX"/>
</dbReference>
<reference evidence="7 8" key="1">
    <citation type="submission" date="2020-06" db="EMBL/GenBank/DDBJ databases">
        <title>NJ-3-1, isolated from saline soil.</title>
        <authorList>
            <person name="Cui H.L."/>
            <person name="Shi X."/>
        </authorList>
    </citation>
    <scope>NUCLEOTIDE SEQUENCE [LARGE SCALE GENOMIC DNA]</scope>
    <source>
        <strain evidence="7 8">NJ-3-1</strain>
    </source>
</reference>
<dbReference type="GeneID" id="56038493"/>
<dbReference type="GO" id="GO:0005886">
    <property type="term" value="C:plasma membrane"/>
    <property type="evidence" value="ECO:0007669"/>
    <property type="project" value="UniProtKB-SubCell"/>
</dbReference>
<organism evidence="7 8">
    <name type="scientific">Halorarum salinum</name>
    <dbReference type="NCBI Taxonomy" id="2743089"/>
    <lineage>
        <taxon>Archaea</taxon>
        <taxon>Methanobacteriati</taxon>
        <taxon>Methanobacteriota</taxon>
        <taxon>Stenosarchaea group</taxon>
        <taxon>Halobacteria</taxon>
        <taxon>Halobacteriales</taxon>
        <taxon>Haloferacaceae</taxon>
        <taxon>Halorarum</taxon>
    </lineage>
</organism>
<feature type="transmembrane region" description="Helical" evidence="6">
    <location>
        <begin position="133"/>
        <end position="159"/>
    </location>
</feature>
<feature type="transmembrane region" description="Helical" evidence="6">
    <location>
        <begin position="285"/>
        <end position="308"/>
    </location>
</feature>
<dbReference type="KEGG" id="halu:HUG12_13500"/>
<dbReference type="InterPro" id="IPR051907">
    <property type="entry name" value="DoxX-like_oxidoreductase"/>
</dbReference>
<keyword evidence="8" id="KW-1185">Reference proteome</keyword>
<gene>
    <name evidence="7" type="ORF">HUG12_13500</name>
</gene>
<keyword evidence="2" id="KW-1003">Cell membrane</keyword>